<dbReference type="GO" id="GO:0016780">
    <property type="term" value="F:phosphotransferase activity, for other substituted phosphate groups"/>
    <property type="evidence" value="ECO:0007669"/>
    <property type="project" value="InterPro"/>
</dbReference>
<keyword evidence="4 8" id="KW-0812">Transmembrane</keyword>
<dbReference type="GO" id="GO:0046872">
    <property type="term" value="F:metal ion binding"/>
    <property type="evidence" value="ECO:0007669"/>
    <property type="project" value="UniProtKB-KW"/>
</dbReference>
<reference evidence="9 10" key="1">
    <citation type="journal article" date="2020" name="Microorganisms">
        <title>Reliable Identification of Environmental Pseudomonas Isolates Using the rpoD Gene.</title>
        <authorList>
            <consortium name="The Broad Institute Genome Sequencing Platform"/>
            <person name="Girard L."/>
            <person name="Lood C."/>
            <person name="Rokni-Zadeh H."/>
            <person name="van Noort V."/>
            <person name="Lavigne R."/>
            <person name="De Mot R."/>
        </authorList>
    </citation>
    <scope>NUCLEOTIDE SEQUENCE [LARGE SCALE GENOMIC DNA]</scope>
    <source>
        <strain evidence="9 10">SWRI65</strain>
    </source>
</reference>
<dbReference type="RefSeq" id="WP_186547060.1">
    <property type="nucleotide sequence ID" value="NZ_CP077091.1"/>
</dbReference>
<evidence type="ECO:0000256" key="1">
    <source>
        <dbReference type="ARBA" id="ARBA00004651"/>
    </source>
</evidence>
<feature type="binding site" evidence="7">
    <location>
        <position position="211"/>
    </location>
    <ligand>
        <name>Mg(2+)</name>
        <dbReference type="ChEBI" id="CHEBI:18420"/>
    </ligand>
</feature>
<evidence type="ECO:0000256" key="8">
    <source>
        <dbReference type="SAM" id="Phobius"/>
    </source>
</evidence>
<evidence type="ECO:0000313" key="9">
    <source>
        <dbReference type="EMBL" id="QXI16346.1"/>
    </source>
</evidence>
<dbReference type="GO" id="GO:0044038">
    <property type="term" value="P:cell wall macromolecule biosynthetic process"/>
    <property type="evidence" value="ECO:0007669"/>
    <property type="project" value="TreeGrafter"/>
</dbReference>
<evidence type="ECO:0000313" key="10">
    <source>
        <dbReference type="Proteomes" id="UP000631521"/>
    </source>
</evidence>
<comment type="subcellular location">
    <subcellularLocation>
        <location evidence="1">Cell membrane</location>
        <topology evidence="1">Multi-pass membrane protein</topology>
    </subcellularLocation>
</comment>
<organism evidence="9 10">
    <name type="scientific">Pseudomonas hamedanensis</name>
    <dbReference type="NCBI Taxonomy" id="2745504"/>
    <lineage>
        <taxon>Bacteria</taxon>
        <taxon>Pseudomonadati</taxon>
        <taxon>Pseudomonadota</taxon>
        <taxon>Gammaproteobacteria</taxon>
        <taxon>Pseudomonadales</taxon>
        <taxon>Pseudomonadaceae</taxon>
        <taxon>Pseudomonas</taxon>
    </lineage>
</organism>
<accession>A0A9E6NYU2</accession>
<keyword evidence="5 8" id="KW-1133">Transmembrane helix</keyword>
<evidence type="ECO:0000256" key="3">
    <source>
        <dbReference type="ARBA" id="ARBA00022679"/>
    </source>
</evidence>
<evidence type="ECO:0000256" key="6">
    <source>
        <dbReference type="ARBA" id="ARBA00023136"/>
    </source>
</evidence>
<evidence type="ECO:0000256" key="2">
    <source>
        <dbReference type="ARBA" id="ARBA00022475"/>
    </source>
</evidence>
<dbReference type="GO" id="GO:0005886">
    <property type="term" value="C:plasma membrane"/>
    <property type="evidence" value="ECO:0007669"/>
    <property type="project" value="UniProtKB-SubCell"/>
</dbReference>
<feature type="transmembrane region" description="Helical" evidence="8">
    <location>
        <begin position="124"/>
        <end position="147"/>
    </location>
</feature>
<dbReference type="EMBL" id="CP077091">
    <property type="protein sequence ID" value="QXI16346.1"/>
    <property type="molecule type" value="Genomic_DNA"/>
</dbReference>
<feature type="transmembrane region" description="Helical" evidence="8">
    <location>
        <begin position="102"/>
        <end position="118"/>
    </location>
</feature>
<dbReference type="GO" id="GO:0071555">
    <property type="term" value="P:cell wall organization"/>
    <property type="evidence" value="ECO:0007669"/>
    <property type="project" value="TreeGrafter"/>
</dbReference>
<feature type="transmembrane region" description="Helical" evidence="8">
    <location>
        <begin position="159"/>
        <end position="179"/>
    </location>
</feature>
<dbReference type="AlphaFoldDB" id="A0A9E6NYU2"/>
<protein>
    <submittedName>
        <fullName evidence="9">Glycosyltransferase family 4 protein</fullName>
    </submittedName>
</protein>
<reference evidence="9 10" key="2">
    <citation type="journal article" date="2021" name="Microorganisms">
        <title>The Ever-Expanding Pseudomonas Genus: Description of 43 New Species and Partition of the Pseudomonas putida Group.</title>
        <authorList>
            <person name="Girard L."/>
            <person name="Lood C."/>
            <person name="Hofte M."/>
            <person name="Vandamme P."/>
            <person name="Rokni-Zadeh H."/>
            <person name="van Noort V."/>
            <person name="Lavigne R."/>
            <person name="De Mot R."/>
        </authorList>
    </citation>
    <scope>NUCLEOTIDE SEQUENCE [LARGE SCALE GENOMIC DNA]</scope>
    <source>
        <strain evidence="9 10">SWRI65</strain>
    </source>
</reference>
<sequence>MNYWWLIPFLAVFSYVLTGLLRRYALSRSLIDIPNQRSSHSIPTPRGGGVAIVLSFICALVILFNTGLISDRTAIALVGAGGIAAVIGFLDDHGHIAARWRLLAHFFAAAWGIYWAGGMPPFEIGGVSIQLGWLGHFLALIYVVWMLNLYNFMDGIDGLAGVEAVTTCAGAVAICLLGGYTGLAWPPALLAICCVGFLCWNFPPAKIFMGDAGSGFLGVVLGVLALQAAWIDPGLLWGWLILLGVFVVDATFTLIRRLLRGEKIYEAHRSHAYQVASRKFGKHLPVTTAVGLINVLWLLPIALCVVRFKLDGAVALVIAYLPLFWLAVKYRAGELEEN</sequence>
<dbReference type="KEGG" id="phv:HU739_020855"/>
<feature type="transmembrane region" description="Helical" evidence="8">
    <location>
        <begin position="214"/>
        <end position="231"/>
    </location>
</feature>
<keyword evidence="7" id="KW-0479">Metal-binding</keyword>
<evidence type="ECO:0000256" key="4">
    <source>
        <dbReference type="ARBA" id="ARBA00022692"/>
    </source>
</evidence>
<evidence type="ECO:0000256" key="7">
    <source>
        <dbReference type="PIRSR" id="PIRSR600715-1"/>
    </source>
</evidence>
<dbReference type="InterPro" id="IPR000715">
    <property type="entry name" value="Glycosyl_transferase_4"/>
</dbReference>
<feature type="transmembrane region" description="Helical" evidence="8">
    <location>
        <begin position="74"/>
        <end position="90"/>
    </location>
</feature>
<proteinExistence type="predicted"/>
<dbReference type="CDD" id="cd06854">
    <property type="entry name" value="GT_WbpL_WbcO_like"/>
    <property type="match status" value="1"/>
</dbReference>
<dbReference type="Pfam" id="PF00953">
    <property type="entry name" value="Glycos_transf_4"/>
    <property type="match status" value="1"/>
</dbReference>
<name>A0A9E6NYU2_9PSED</name>
<keyword evidence="10" id="KW-1185">Reference proteome</keyword>
<dbReference type="PANTHER" id="PTHR22926:SF3">
    <property type="entry name" value="UNDECAPRENYL-PHOSPHATE ALPHA-N-ACETYLGLUCOSAMINYL 1-PHOSPHATE TRANSFERASE"/>
    <property type="match status" value="1"/>
</dbReference>
<comment type="cofactor">
    <cofactor evidence="7">
        <name>Mg(2+)</name>
        <dbReference type="ChEBI" id="CHEBI:18420"/>
    </cofactor>
</comment>
<feature type="binding site" evidence="7">
    <location>
        <position position="151"/>
    </location>
    <ligand>
        <name>Mg(2+)</name>
        <dbReference type="ChEBI" id="CHEBI:18420"/>
    </ligand>
</feature>
<feature type="transmembrane region" description="Helical" evidence="8">
    <location>
        <begin position="308"/>
        <end position="328"/>
    </location>
</feature>
<keyword evidence="3" id="KW-0808">Transferase</keyword>
<dbReference type="PANTHER" id="PTHR22926">
    <property type="entry name" value="PHOSPHO-N-ACETYLMURAMOYL-PENTAPEPTIDE-TRANSFERASE"/>
    <property type="match status" value="1"/>
</dbReference>
<dbReference type="GO" id="GO:0009103">
    <property type="term" value="P:lipopolysaccharide biosynthetic process"/>
    <property type="evidence" value="ECO:0007669"/>
    <property type="project" value="TreeGrafter"/>
</dbReference>
<evidence type="ECO:0000256" key="5">
    <source>
        <dbReference type="ARBA" id="ARBA00022989"/>
    </source>
</evidence>
<keyword evidence="7" id="KW-0460">Magnesium</keyword>
<feature type="transmembrane region" description="Helical" evidence="8">
    <location>
        <begin position="6"/>
        <end position="26"/>
    </location>
</feature>
<feature type="transmembrane region" description="Helical" evidence="8">
    <location>
        <begin position="237"/>
        <end position="259"/>
    </location>
</feature>
<dbReference type="Proteomes" id="UP000631521">
    <property type="component" value="Chromosome"/>
</dbReference>
<keyword evidence="2" id="KW-1003">Cell membrane</keyword>
<feature type="transmembrane region" description="Helical" evidence="8">
    <location>
        <begin position="185"/>
        <end position="202"/>
    </location>
</feature>
<keyword evidence="6 8" id="KW-0472">Membrane</keyword>
<gene>
    <name evidence="9" type="ORF">HU739_020855</name>
</gene>
<feature type="transmembrane region" description="Helical" evidence="8">
    <location>
        <begin position="280"/>
        <end position="302"/>
    </location>
</feature>
<feature type="transmembrane region" description="Helical" evidence="8">
    <location>
        <begin position="47"/>
        <end position="68"/>
    </location>
</feature>